<organism evidence="1 2">
    <name type="scientific">Theileria equi strain WA</name>
    <dbReference type="NCBI Taxonomy" id="1537102"/>
    <lineage>
        <taxon>Eukaryota</taxon>
        <taxon>Sar</taxon>
        <taxon>Alveolata</taxon>
        <taxon>Apicomplexa</taxon>
        <taxon>Aconoidasida</taxon>
        <taxon>Piroplasmida</taxon>
        <taxon>Theileriidae</taxon>
        <taxon>Theileria</taxon>
    </lineage>
</organism>
<name>L1LBZ8_THEEQ</name>
<comment type="caution">
    <text evidence="1">The sequence shown here is derived from an EMBL/GenBank/DDBJ whole genome shotgun (WGS) entry which is preliminary data.</text>
</comment>
<dbReference type="VEuPathDB" id="PiroplasmaDB:BEWA_014200"/>
<keyword evidence="2" id="KW-1185">Reference proteome</keyword>
<reference evidence="1 2" key="1">
    <citation type="journal article" date="2012" name="BMC Genomics">
        <title>Comparative genomic analysis and phylogenetic position of Theileria equi.</title>
        <authorList>
            <person name="Kappmeyer L.S."/>
            <person name="Thiagarajan M."/>
            <person name="Herndon D.R."/>
            <person name="Ramsay J.D."/>
            <person name="Caler E."/>
            <person name="Djikeng A."/>
            <person name="Gillespie J.J."/>
            <person name="Lau A.O."/>
            <person name="Roalson E.H."/>
            <person name="Silva J.C."/>
            <person name="Silva M.G."/>
            <person name="Suarez C.E."/>
            <person name="Ueti M.W."/>
            <person name="Nene V.M."/>
            <person name="Mealey R.H."/>
            <person name="Knowles D.P."/>
            <person name="Brayton K.A."/>
        </authorList>
    </citation>
    <scope>NUCLEOTIDE SEQUENCE [LARGE SCALE GENOMIC DNA]</scope>
    <source>
        <strain evidence="1 2">WA</strain>
    </source>
</reference>
<protein>
    <submittedName>
        <fullName evidence="1">Uncharacterized protein</fullName>
    </submittedName>
</protein>
<dbReference type="eggNOG" id="ENOG502QXIT">
    <property type="taxonomic scope" value="Eukaryota"/>
</dbReference>
<proteinExistence type="predicted"/>
<dbReference type="KEGG" id="beq:BEWA_014200"/>
<evidence type="ECO:0000313" key="2">
    <source>
        <dbReference type="Proteomes" id="UP000031512"/>
    </source>
</evidence>
<sequence length="301" mass="34512">MCIYDIFSSNGEVEGEKRLLYLGDLVAIFNDLGNGSRKFSAVLEGTASSLSALLDDVKISKEVYKGNHPNELEYEGEYLECIEKWEKIVEALEEMSIKLEGFSESILNKHVPEIEACVESIEQREEIPTHIGQTRMTPDEFMQVLRYFPVPDTERKMKELKLRKNLIYAHSEFKCAKKSLEDLEMLDVGEGMSSLLTKANNRINLTRRLLATAIEELANKDAVYKAFLTEYIVALNSPLTEEHKSSEYKKKFHALTLPETQMARVNERSSNMKKQEYEKFKNCTEILGYITDDFTNTVSNC</sequence>
<dbReference type="RefSeq" id="XP_004832313.1">
    <property type="nucleotide sequence ID" value="XM_004832256.1"/>
</dbReference>
<accession>L1LBZ8</accession>
<dbReference type="Proteomes" id="UP000031512">
    <property type="component" value="Unassembled WGS sequence"/>
</dbReference>
<gene>
    <name evidence="1" type="ORF">BEWA_014200</name>
</gene>
<dbReference type="GeneID" id="15804496"/>
<dbReference type="AlphaFoldDB" id="L1LBZ8"/>
<evidence type="ECO:0000313" key="1">
    <source>
        <dbReference type="EMBL" id="EKX72861.1"/>
    </source>
</evidence>
<dbReference type="EMBL" id="ACOU01000004">
    <property type="protein sequence ID" value="EKX72861.1"/>
    <property type="molecule type" value="Genomic_DNA"/>
</dbReference>